<keyword evidence="5" id="KW-1185">Reference proteome</keyword>
<dbReference type="Pfam" id="PF02571">
    <property type="entry name" value="CbiJ"/>
    <property type="match status" value="1"/>
</dbReference>
<evidence type="ECO:0000256" key="3">
    <source>
        <dbReference type="ARBA" id="ARBA00023002"/>
    </source>
</evidence>
<evidence type="ECO:0000256" key="1">
    <source>
        <dbReference type="ARBA" id="ARBA00004953"/>
    </source>
</evidence>
<organism evidence="4 5">
    <name type="scientific">Pandoraea anhela</name>
    <dbReference type="NCBI Taxonomy" id="2508295"/>
    <lineage>
        <taxon>Bacteria</taxon>
        <taxon>Pseudomonadati</taxon>
        <taxon>Pseudomonadota</taxon>
        <taxon>Betaproteobacteria</taxon>
        <taxon>Burkholderiales</taxon>
        <taxon>Burkholderiaceae</taxon>
        <taxon>Pandoraea</taxon>
    </lineage>
</organism>
<dbReference type="GO" id="GO:0016994">
    <property type="term" value="F:precorrin-6A reductase activity"/>
    <property type="evidence" value="ECO:0007669"/>
    <property type="project" value="InterPro"/>
</dbReference>
<evidence type="ECO:0000313" key="4">
    <source>
        <dbReference type="EMBL" id="VVE17962.1"/>
    </source>
</evidence>
<dbReference type="PANTHER" id="PTHR36925:SF1">
    <property type="entry name" value="COBALT-PRECORRIN-6A REDUCTASE"/>
    <property type="match status" value="1"/>
</dbReference>
<protein>
    <submittedName>
        <fullName evidence="4">Cobalt-precorrin-6A reductase</fullName>
    </submittedName>
</protein>
<dbReference type="InterPro" id="IPR003723">
    <property type="entry name" value="Precorrin-6x_reduct"/>
</dbReference>
<proteinExistence type="predicted"/>
<keyword evidence="2" id="KW-0169">Cobalamin biosynthesis</keyword>
<dbReference type="GO" id="GO:0009236">
    <property type="term" value="P:cobalamin biosynthetic process"/>
    <property type="evidence" value="ECO:0007669"/>
    <property type="project" value="UniProtKB-UniPathway"/>
</dbReference>
<evidence type="ECO:0000313" key="5">
    <source>
        <dbReference type="Proteomes" id="UP000406256"/>
    </source>
</evidence>
<accession>A0A5E4W008</accession>
<dbReference type="UniPathway" id="UPA00148"/>
<dbReference type="NCBIfam" id="NF005969">
    <property type="entry name" value="PRK08057.1-3"/>
    <property type="match status" value="1"/>
</dbReference>
<dbReference type="NCBIfam" id="NF005968">
    <property type="entry name" value="PRK08057.1-2"/>
    <property type="match status" value="1"/>
</dbReference>
<sequence>MTRVLLLGGTGDALKIARQLTPQDIYSLAGLGRVPDDLPCAVRVGGFGGSDGLAQYLDAEGIDLLIDATHPYAAQISANALTAAQRAAVTVWALRRAPWQPRPGDDWRVVSDWRAVCKALTSFSRPLFTLGRAPLDHLDTIAAHQRWVVRCLDAHPGNAQAVVIGARGPFTHESERALFAQYEIDVVVSKNSGGAATEAKLDVARERGLPVVMLTRPEAQQGIAPERTFESGAALLAALGALRAEARVRNIQTSWRGNEV</sequence>
<dbReference type="AlphaFoldDB" id="A0A5E4W008"/>
<evidence type="ECO:0000256" key="2">
    <source>
        <dbReference type="ARBA" id="ARBA00022573"/>
    </source>
</evidence>
<comment type="pathway">
    <text evidence="1">Cofactor biosynthesis; adenosylcobalamin biosynthesis.</text>
</comment>
<dbReference type="EMBL" id="CABPSB010000010">
    <property type="protein sequence ID" value="VVE17962.1"/>
    <property type="molecule type" value="Genomic_DNA"/>
</dbReference>
<dbReference type="PROSITE" id="PS51014">
    <property type="entry name" value="COBK_CBIJ"/>
    <property type="match status" value="1"/>
</dbReference>
<keyword evidence="3" id="KW-0560">Oxidoreductase</keyword>
<name>A0A5E4W008_9BURK</name>
<dbReference type="RefSeq" id="WP_174994993.1">
    <property type="nucleotide sequence ID" value="NZ_CABPSB010000010.1"/>
</dbReference>
<reference evidence="4 5" key="1">
    <citation type="submission" date="2019-08" db="EMBL/GenBank/DDBJ databases">
        <authorList>
            <person name="Peeters C."/>
        </authorList>
    </citation>
    <scope>NUCLEOTIDE SEQUENCE [LARGE SCALE GENOMIC DNA]</scope>
    <source>
        <strain evidence="4 5">LMG 31108</strain>
    </source>
</reference>
<dbReference type="PANTHER" id="PTHR36925">
    <property type="entry name" value="COBALT-PRECORRIN-6A REDUCTASE"/>
    <property type="match status" value="1"/>
</dbReference>
<dbReference type="Proteomes" id="UP000406256">
    <property type="component" value="Unassembled WGS sequence"/>
</dbReference>
<gene>
    <name evidence="4" type="ORF">PAN31108_02971</name>
</gene>